<dbReference type="EMBL" id="BMAO01038374">
    <property type="protein sequence ID" value="GFR24462.1"/>
    <property type="molecule type" value="Genomic_DNA"/>
</dbReference>
<sequence length="84" mass="9576">MDFTLCLLMRAPASTKPGDTGTPYRKGVIKEVRKRHREAFNEYQRSHRAPFLMVKANMEPPRGVVIAHKYSRGSCSALLQGRCR</sequence>
<keyword evidence="2" id="KW-1185">Reference proteome</keyword>
<evidence type="ECO:0000313" key="1">
    <source>
        <dbReference type="EMBL" id="GFR24462.1"/>
    </source>
</evidence>
<dbReference type="AlphaFoldDB" id="A0A8X6LXM8"/>
<organism evidence="1 2">
    <name type="scientific">Trichonephila clavata</name>
    <name type="common">Joro spider</name>
    <name type="synonym">Nephila clavata</name>
    <dbReference type="NCBI Taxonomy" id="2740835"/>
    <lineage>
        <taxon>Eukaryota</taxon>
        <taxon>Metazoa</taxon>
        <taxon>Ecdysozoa</taxon>
        <taxon>Arthropoda</taxon>
        <taxon>Chelicerata</taxon>
        <taxon>Arachnida</taxon>
        <taxon>Araneae</taxon>
        <taxon>Araneomorphae</taxon>
        <taxon>Entelegynae</taxon>
        <taxon>Araneoidea</taxon>
        <taxon>Nephilidae</taxon>
        <taxon>Trichonephila</taxon>
    </lineage>
</organism>
<evidence type="ECO:0000313" key="2">
    <source>
        <dbReference type="Proteomes" id="UP000887116"/>
    </source>
</evidence>
<dbReference type="Proteomes" id="UP000887116">
    <property type="component" value="Unassembled WGS sequence"/>
</dbReference>
<name>A0A8X6LXM8_TRICU</name>
<gene>
    <name evidence="1" type="ORF">TNCT_108271</name>
</gene>
<proteinExistence type="predicted"/>
<accession>A0A8X6LXM8</accession>
<comment type="caution">
    <text evidence="1">The sequence shown here is derived from an EMBL/GenBank/DDBJ whole genome shotgun (WGS) entry which is preliminary data.</text>
</comment>
<protein>
    <submittedName>
        <fullName evidence="1">Uncharacterized protein</fullName>
    </submittedName>
</protein>
<reference evidence="1" key="1">
    <citation type="submission" date="2020-07" db="EMBL/GenBank/DDBJ databases">
        <title>Multicomponent nature underlies the extraordinary mechanical properties of spider dragline silk.</title>
        <authorList>
            <person name="Kono N."/>
            <person name="Nakamura H."/>
            <person name="Mori M."/>
            <person name="Yoshida Y."/>
            <person name="Ohtoshi R."/>
            <person name="Malay A.D."/>
            <person name="Moran D.A.P."/>
            <person name="Tomita M."/>
            <person name="Numata K."/>
            <person name="Arakawa K."/>
        </authorList>
    </citation>
    <scope>NUCLEOTIDE SEQUENCE</scope>
</reference>